<dbReference type="Gene3D" id="1.10.600.10">
    <property type="entry name" value="Farnesyl Diphosphate Synthase"/>
    <property type="match status" value="1"/>
</dbReference>
<keyword evidence="2" id="KW-1185">Reference proteome</keyword>
<dbReference type="RefSeq" id="XP_025494623.1">
    <property type="nucleotide sequence ID" value="XM_025639133.1"/>
</dbReference>
<accession>A0A319D072</accession>
<organism evidence="1 2">
    <name type="scientific">Aspergillus uvarum CBS 121591</name>
    <dbReference type="NCBI Taxonomy" id="1448315"/>
    <lineage>
        <taxon>Eukaryota</taxon>
        <taxon>Fungi</taxon>
        <taxon>Dikarya</taxon>
        <taxon>Ascomycota</taxon>
        <taxon>Pezizomycotina</taxon>
        <taxon>Eurotiomycetes</taxon>
        <taxon>Eurotiomycetidae</taxon>
        <taxon>Eurotiales</taxon>
        <taxon>Aspergillaceae</taxon>
        <taxon>Aspergillus</taxon>
        <taxon>Aspergillus subgen. Circumdati</taxon>
    </lineage>
</organism>
<reference evidence="1 2" key="1">
    <citation type="submission" date="2016-12" db="EMBL/GenBank/DDBJ databases">
        <title>The genomes of Aspergillus section Nigri reveals drivers in fungal speciation.</title>
        <authorList>
            <consortium name="DOE Joint Genome Institute"/>
            <person name="Vesth T.C."/>
            <person name="Nybo J."/>
            <person name="Theobald S."/>
            <person name="Brandl J."/>
            <person name="Frisvad J.C."/>
            <person name="Nielsen K.F."/>
            <person name="Lyhne E.K."/>
            <person name="Kogle M.E."/>
            <person name="Kuo A."/>
            <person name="Riley R."/>
            <person name="Clum A."/>
            <person name="Nolan M."/>
            <person name="Lipzen A."/>
            <person name="Salamov A."/>
            <person name="Henrissat B."/>
            <person name="Wiebenga A."/>
            <person name="De Vries R.P."/>
            <person name="Grigoriev I.V."/>
            <person name="Mortensen U.H."/>
            <person name="Andersen M.R."/>
            <person name="Baker S.E."/>
        </authorList>
    </citation>
    <scope>NUCLEOTIDE SEQUENCE [LARGE SCALE GENOMIC DNA]</scope>
    <source>
        <strain evidence="1 2">CBS 121591</strain>
    </source>
</reference>
<dbReference type="GeneID" id="37141875"/>
<gene>
    <name evidence="1" type="ORF">BO82DRAFT_399666</name>
</gene>
<evidence type="ECO:0000313" key="2">
    <source>
        <dbReference type="Proteomes" id="UP000248340"/>
    </source>
</evidence>
<dbReference type="OrthoDB" id="3023784at2759"/>
<dbReference type="AlphaFoldDB" id="A0A319D072"/>
<evidence type="ECO:0000313" key="1">
    <source>
        <dbReference type="EMBL" id="PYH84423.1"/>
    </source>
</evidence>
<dbReference type="VEuPathDB" id="FungiDB:BO82DRAFT_399666"/>
<name>A0A319D072_9EURO</name>
<protein>
    <submittedName>
        <fullName evidence="1">Uncharacterized protein</fullName>
    </submittedName>
</protein>
<dbReference type="Proteomes" id="UP000248340">
    <property type="component" value="Unassembled WGS sequence"/>
</dbReference>
<sequence length="91" mass="9728">MGLGPDLVESYRKVIEYNITGGNCRRGKFVDSTSTILVSRQLSTTEALHANVVGWCVELLQAFSSSPTTYPMGPRCAGASPAGTNWMGSDN</sequence>
<dbReference type="EMBL" id="KZ821684">
    <property type="protein sequence ID" value="PYH84423.1"/>
    <property type="molecule type" value="Genomic_DNA"/>
</dbReference>
<proteinExistence type="predicted"/>
<dbReference type="InterPro" id="IPR008949">
    <property type="entry name" value="Isoprenoid_synthase_dom_sf"/>
</dbReference>